<dbReference type="InterPro" id="IPR023642">
    <property type="entry name" value="DNA_primase_lsu_PriL"/>
</dbReference>
<dbReference type="SUPFAM" id="SSF140914">
    <property type="entry name" value="PriB N-terminal domain-like"/>
    <property type="match status" value="1"/>
</dbReference>
<dbReference type="AlphaFoldDB" id="A0A8J7YTK9"/>
<feature type="binding site" evidence="7">
    <location>
        <position position="211"/>
    </location>
    <ligand>
        <name>[4Fe-4S] cluster</name>
        <dbReference type="ChEBI" id="CHEBI:49883"/>
    </ligand>
</feature>
<dbReference type="Pfam" id="PF04104">
    <property type="entry name" value="DNA_primase_lrg"/>
    <property type="match status" value="1"/>
</dbReference>
<dbReference type="EMBL" id="JAHEAC010000060">
    <property type="protein sequence ID" value="MBX8644414.1"/>
    <property type="molecule type" value="Genomic_DNA"/>
</dbReference>
<comment type="function">
    <text evidence="7">Regulatory subunit of DNA primase, an RNA polymerase that catalyzes the synthesis of short RNA molecules used as primers for DNA polymerase during DNA replication. Stabilizes and modulates the activity of the small subunit, increasing the rate of DNA synthesis, and conferring RNA synthesis capability. The DNA polymerase activity may enable DNA primase to also catalyze primer extension after primer synthesis. May also play a role in DNA repair.</text>
</comment>
<evidence type="ECO:0000256" key="1">
    <source>
        <dbReference type="ARBA" id="ARBA00022485"/>
    </source>
</evidence>
<dbReference type="HAMAP" id="MF_00701">
    <property type="entry name" value="DNA_primase_lrg_arc"/>
    <property type="match status" value="1"/>
</dbReference>
<reference evidence="9" key="1">
    <citation type="submission" date="2021-05" db="EMBL/GenBank/DDBJ databases">
        <title>Genomic insights into ecological role and evolution of a novel Thermoplasmata order Candidatus Sysuiplasmatales.</title>
        <authorList>
            <person name="Yuan Y."/>
        </authorList>
    </citation>
    <scope>NUCLEOTIDE SEQUENCE</scope>
    <source>
        <strain evidence="9">TUT19-bin139</strain>
    </source>
</reference>
<protein>
    <recommendedName>
        <fullName evidence="7">DNA primase large subunit PriL</fullName>
    </recommendedName>
</protein>
<dbReference type="PANTHER" id="PTHR10537">
    <property type="entry name" value="DNA PRIMASE LARGE SUBUNIT"/>
    <property type="match status" value="1"/>
</dbReference>
<organism evidence="9 10">
    <name type="scientific">Candidatus Sysuiplasma superficiale</name>
    <dbReference type="NCBI Taxonomy" id="2823368"/>
    <lineage>
        <taxon>Archaea</taxon>
        <taxon>Methanobacteriati</taxon>
        <taxon>Thermoplasmatota</taxon>
        <taxon>Thermoplasmata</taxon>
        <taxon>Candidatus Sysuiplasmatales</taxon>
        <taxon>Candidatus Sysuiplasmataceae</taxon>
        <taxon>Candidatus Sysuiplasma</taxon>
    </lineage>
</organism>
<sequence>MPERFDMERMLNSRSYEFVRIRGKERVMSSLGDGQWPESPLLTEDECVQEILAFAVARMICSVIGDRFLVNRFAVREGKRAGALIGRDRALMLKLAEEFGIDAAETDTDGLYAVHFTSFLKYSSKMRSPEWKLLYQRIRKGYVYVDEHKLVRLIEQAVTDHLSEKLPPYTDTIRKALDAEIAEVVTAVGRLKEEFQKNSLGEIDEKRYPPCMKAILNQIRTSQNVPQMGRFAIVTFLHAIGMTSEQIFDIFSAVPDFRADVTRYQIEHITGKISATEYSVPECSTMKSYGICFNPDSLCSKEWMKHPMTYYIAKGRDLRSPSRKKEPSTPQ</sequence>
<feature type="binding site" evidence="7">
    <location>
        <position position="299"/>
    </location>
    <ligand>
        <name>[4Fe-4S] cluster</name>
        <dbReference type="ChEBI" id="CHEBI:49883"/>
    </ligand>
</feature>
<dbReference type="GO" id="GO:0006270">
    <property type="term" value="P:DNA replication initiation"/>
    <property type="evidence" value="ECO:0007669"/>
    <property type="project" value="TreeGrafter"/>
</dbReference>
<dbReference type="GO" id="GO:0051539">
    <property type="term" value="F:4 iron, 4 sulfur cluster binding"/>
    <property type="evidence" value="ECO:0007669"/>
    <property type="project" value="UniProtKB-UniRule"/>
</dbReference>
<evidence type="ECO:0000259" key="8">
    <source>
        <dbReference type="Pfam" id="PF04104"/>
    </source>
</evidence>
<dbReference type="InterPro" id="IPR058560">
    <property type="entry name" value="DNA_primase_C"/>
</dbReference>
<dbReference type="PANTHER" id="PTHR10537:SF3">
    <property type="entry name" value="DNA PRIMASE LARGE SUBUNIT"/>
    <property type="match status" value="1"/>
</dbReference>
<comment type="subunit">
    <text evidence="7">Heterodimer of a small subunit (PriS) and a large subunit (PriL).</text>
</comment>
<feature type="binding site" evidence="7">
    <location>
        <position position="292"/>
    </location>
    <ligand>
        <name>[4Fe-4S] cluster</name>
        <dbReference type="ChEBI" id="CHEBI:49883"/>
    </ligand>
</feature>
<gene>
    <name evidence="7" type="primary">priL</name>
    <name evidence="9" type="ORF">KIY12_06820</name>
</gene>
<keyword evidence="5 7" id="KW-0408">Iron</keyword>
<evidence type="ECO:0000256" key="4">
    <source>
        <dbReference type="ARBA" id="ARBA00022723"/>
    </source>
</evidence>
<keyword evidence="3 7" id="KW-0235">DNA replication</keyword>
<name>A0A8J7YTK9_9ARCH</name>
<feature type="binding site" evidence="7">
    <location>
        <position position="283"/>
    </location>
    <ligand>
        <name>[4Fe-4S] cluster</name>
        <dbReference type="ChEBI" id="CHEBI:49883"/>
    </ligand>
</feature>
<evidence type="ECO:0000256" key="7">
    <source>
        <dbReference type="HAMAP-Rule" id="MF_00701"/>
    </source>
</evidence>
<proteinExistence type="inferred from homology"/>
<dbReference type="Pfam" id="PF26466">
    <property type="entry name" value="DNA_primase_lrg_N"/>
    <property type="match status" value="1"/>
</dbReference>
<evidence type="ECO:0000256" key="2">
    <source>
        <dbReference type="ARBA" id="ARBA00022515"/>
    </source>
</evidence>
<evidence type="ECO:0000313" key="10">
    <source>
        <dbReference type="Proteomes" id="UP000750197"/>
    </source>
</evidence>
<dbReference type="GO" id="GO:0003899">
    <property type="term" value="F:DNA-directed RNA polymerase activity"/>
    <property type="evidence" value="ECO:0007669"/>
    <property type="project" value="InterPro"/>
</dbReference>
<comment type="cofactor">
    <cofactor evidence="7">
        <name>[4Fe-4S] cluster</name>
        <dbReference type="ChEBI" id="CHEBI:49883"/>
    </cofactor>
    <text evidence="7">Binds 1 [4Fe-4S] cluster.</text>
</comment>
<keyword evidence="6 7" id="KW-0411">Iron-sulfur</keyword>
<keyword evidence="1 7" id="KW-0004">4Fe-4S</keyword>
<keyword evidence="4 7" id="KW-0479">Metal-binding</keyword>
<evidence type="ECO:0000256" key="6">
    <source>
        <dbReference type="ARBA" id="ARBA00023014"/>
    </source>
</evidence>
<comment type="caution">
    <text evidence="9">The sequence shown here is derived from an EMBL/GenBank/DDBJ whole genome shotgun (WGS) entry which is preliminary data.</text>
</comment>
<dbReference type="CDD" id="cd06560">
    <property type="entry name" value="PriL"/>
    <property type="match status" value="1"/>
</dbReference>
<keyword evidence="2 7" id="KW-0639">Primosome</keyword>
<dbReference type="Proteomes" id="UP000750197">
    <property type="component" value="Unassembled WGS sequence"/>
</dbReference>
<dbReference type="GO" id="GO:1990077">
    <property type="term" value="C:primosome complex"/>
    <property type="evidence" value="ECO:0007669"/>
    <property type="project" value="UniProtKB-KW"/>
</dbReference>
<accession>A0A8J7YTK9</accession>
<evidence type="ECO:0000256" key="3">
    <source>
        <dbReference type="ARBA" id="ARBA00022705"/>
    </source>
</evidence>
<dbReference type="GO" id="GO:0046872">
    <property type="term" value="F:metal ion binding"/>
    <property type="evidence" value="ECO:0007669"/>
    <property type="project" value="UniProtKB-KW"/>
</dbReference>
<dbReference type="GO" id="GO:0006269">
    <property type="term" value="P:DNA replication, synthesis of primer"/>
    <property type="evidence" value="ECO:0007669"/>
    <property type="project" value="UniProtKB-UniRule"/>
</dbReference>
<evidence type="ECO:0000313" key="9">
    <source>
        <dbReference type="EMBL" id="MBX8644414.1"/>
    </source>
</evidence>
<feature type="domain" description="DNA primase large subunit C-terminal" evidence="8">
    <location>
        <begin position="202"/>
        <end position="298"/>
    </location>
</feature>
<comment type="similarity">
    <text evidence="7">Belongs to the eukaryotic-type primase large subunit family.</text>
</comment>
<dbReference type="InterPro" id="IPR007238">
    <property type="entry name" value="DNA_primase_lsu_euk/arc"/>
</dbReference>
<evidence type="ECO:0000256" key="5">
    <source>
        <dbReference type="ARBA" id="ARBA00023004"/>
    </source>
</evidence>